<proteinExistence type="predicted"/>
<name>A0ABR3M4B1_9TELE</name>
<organism evidence="4 5">
    <name type="scientific">Cirrhinus molitorella</name>
    <name type="common">mud carp</name>
    <dbReference type="NCBI Taxonomy" id="172907"/>
    <lineage>
        <taxon>Eukaryota</taxon>
        <taxon>Metazoa</taxon>
        <taxon>Chordata</taxon>
        <taxon>Craniata</taxon>
        <taxon>Vertebrata</taxon>
        <taxon>Euteleostomi</taxon>
        <taxon>Actinopterygii</taxon>
        <taxon>Neopterygii</taxon>
        <taxon>Teleostei</taxon>
        <taxon>Ostariophysi</taxon>
        <taxon>Cypriniformes</taxon>
        <taxon>Cyprinidae</taxon>
        <taxon>Labeoninae</taxon>
        <taxon>Labeonini</taxon>
        <taxon>Cirrhinus</taxon>
    </lineage>
</organism>
<dbReference type="PANTHER" id="PTHR12958">
    <property type="entry name" value="FRIEND OF GATA2-RELATED"/>
    <property type="match status" value="1"/>
</dbReference>
<evidence type="ECO:0000313" key="5">
    <source>
        <dbReference type="Proteomes" id="UP001558613"/>
    </source>
</evidence>
<dbReference type="InterPro" id="IPR039746">
    <property type="entry name" value="FOG"/>
</dbReference>
<evidence type="ECO:0000256" key="1">
    <source>
        <dbReference type="SAM" id="MobiDB-lite"/>
    </source>
</evidence>
<feature type="compositionally biased region" description="Basic and acidic residues" evidence="1">
    <location>
        <begin position="89"/>
        <end position="107"/>
    </location>
</feature>
<keyword evidence="5" id="KW-1185">Reference proteome</keyword>
<dbReference type="PANTHER" id="PTHR12958:SF5">
    <property type="entry name" value="ZINC FINGER PROTEIN ZFPM2"/>
    <property type="match status" value="1"/>
</dbReference>
<dbReference type="Pfam" id="PF21182">
    <property type="entry name" value="FOG1-like_PR"/>
    <property type="match status" value="1"/>
</dbReference>
<dbReference type="InterPro" id="IPR049361">
    <property type="entry name" value="ZFPM1/2_PR"/>
</dbReference>
<evidence type="ECO:0000259" key="3">
    <source>
        <dbReference type="Pfam" id="PF21182"/>
    </source>
</evidence>
<comment type="caution">
    <text evidence="4">The sequence shown here is derived from an EMBL/GenBank/DDBJ whole genome shotgun (WGS) entry which is preliminary data.</text>
</comment>
<evidence type="ECO:0000313" key="4">
    <source>
        <dbReference type="EMBL" id="KAL1259948.1"/>
    </source>
</evidence>
<feature type="compositionally biased region" description="Basic and acidic residues" evidence="1">
    <location>
        <begin position="72"/>
        <end position="82"/>
    </location>
</feature>
<feature type="signal peptide" evidence="2">
    <location>
        <begin position="1"/>
        <end position="18"/>
    </location>
</feature>
<accession>A0ABR3M4B1</accession>
<feature type="region of interest" description="Disordered" evidence="1">
    <location>
        <begin position="72"/>
        <end position="107"/>
    </location>
</feature>
<reference evidence="4 5" key="1">
    <citation type="submission" date="2023-09" db="EMBL/GenBank/DDBJ databases">
        <authorList>
            <person name="Wang M."/>
        </authorList>
    </citation>
    <scope>NUCLEOTIDE SEQUENCE [LARGE SCALE GENOMIC DNA]</scope>
    <source>
        <strain evidence="4">GT-2023</strain>
        <tissue evidence="4">Liver</tissue>
    </source>
</reference>
<gene>
    <name evidence="4" type="ORF">QQF64_010525</name>
</gene>
<feature type="chain" id="PRO_5045241442" description="Zinc finger protein ZFPM1/2 PR domain-containing protein" evidence="2">
    <location>
        <begin position="19"/>
        <end position="159"/>
    </location>
</feature>
<feature type="domain" description="Zinc finger protein ZFPM1/2 PR" evidence="3">
    <location>
        <begin position="106"/>
        <end position="143"/>
    </location>
</feature>
<dbReference type="Proteomes" id="UP001558613">
    <property type="component" value="Unassembled WGS sequence"/>
</dbReference>
<protein>
    <recommendedName>
        <fullName evidence="3">Zinc finger protein ZFPM1/2 PR domain-containing protein</fullName>
    </recommendedName>
</protein>
<dbReference type="EMBL" id="JAYMGO010000016">
    <property type="protein sequence ID" value="KAL1259948.1"/>
    <property type="molecule type" value="Genomic_DNA"/>
</dbReference>
<sequence length="159" mass="18105">MFLTHVLFKLLDCAVVLCVGPLDGGLEEEEEECISDANELTSKEEFSVEENFPADFEPDNLTCEDMEYFCGKGEENGNREMGETEMETDSEKTRHPPLEPEEWDGPRELDLFNKDGERRIHSRQQLPVGTTWGPFEGKIELNTDAQVRYLKLNADEGKG</sequence>
<evidence type="ECO:0000256" key="2">
    <source>
        <dbReference type="SAM" id="SignalP"/>
    </source>
</evidence>
<keyword evidence="2" id="KW-0732">Signal</keyword>